<dbReference type="SUPFAM" id="SSF48537">
    <property type="entry name" value="Phospholipase C/P1 nuclease"/>
    <property type="match status" value="1"/>
</dbReference>
<evidence type="ECO:0000256" key="6">
    <source>
        <dbReference type="ARBA" id="ARBA00023180"/>
    </source>
</evidence>
<dbReference type="PANTHER" id="PTHR33146">
    <property type="entry name" value="ENDONUCLEASE 4"/>
    <property type="match status" value="1"/>
</dbReference>
<dbReference type="RefSeq" id="WP_394406862.1">
    <property type="nucleotide sequence ID" value="NZ_JBIGIC010000002.1"/>
</dbReference>
<organism evidence="8 9">
    <name type="scientific">Pelomonas candidula</name>
    <dbReference type="NCBI Taxonomy" id="3299025"/>
    <lineage>
        <taxon>Bacteria</taxon>
        <taxon>Pseudomonadati</taxon>
        <taxon>Pseudomonadota</taxon>
        <taxon>Betaproteobacteria</taxon>
        <taxon>Burkholderiales</taxon>
        <taxon>Sphaerotilaceae</taxon>
        <taxon>Roseateles</taxon>
    </lineage>
</organism>
<evidence type="ECO:0000313" key="9">
    <source>
        <dbReference type="Proteomes" id="UP001606134"/>
    </source>
</evidence>
<dbReference type="Proteomes" id="UP001606134">
    <property type="component" value="Unassembled WGS sequence"/>
</dbReference>
<dbReference type="InterPro" id="IPR008947">
    <property type="entry name" value="PLipase_C/P1_nuclease_dom_sf"/>
</dbReference>
<protein>
    <submittedName>
        <fullName evidence="8">S1/P1 nuclease</fullName>
    </submittedName>
</protein>
<name>A0ABW7H8A0_9BURK</name>
<feature type="chain" id="PRO_5047463865" evidence="7">
    <location>
        <begin position="26"/>
        <end position="304"/>
    </location>
</feature>
<keyword evidence="1" id="KW-0540">Nuclease</keyword>
<dbReference type="Pfam" id="PF02265">
    <property type="entry name" value="S1-P1_nuclease"/>
    <property type="match status" value="1"/>
</dbReference>
<dbReference type="InterPro" id="IPR003154">
    <property type="entry name" value="S1/P1nuclease"/>
</dbReference>
<keyword evidence="3" id="KW-0255">Endonuclease</keyword>
<keyword evidence="7" id="KW-0732">Signal</keyword>
<keyword evidence="4" id="KW-0378">Hydrolase</keyword>
<keyword evidence="9" id="KW-1185">Reference proteome</keyword>
<proteinExistence type="predicted"/>
<keyword evidence="5" id="KW-1015">Disulfide bond</keyword>
<keyword evidence="6" id="KW-0325">Glycoprotein</keyword>
<evidence type="ECO:0000256" key="5">
    <source>
        <dbReference type="ARBA" id="ARBA00023157"/>
    </source>
</evidence>
<gene>
    <name evidence="8" type="ORF">ACG04R_04945</name>
</gene>
<dbReference type="PANTHER" id="PTHR33146:SF26">
    <property type="entry name" value="ENDONUCLEASE 4"/>
    <property type="match status" value="1"/>
</dbReference>
<keyword evidence="2" id="KW-0479">Metal-binding</keyword>
<evidence type="ECO:0000256" key="1">
    <source>
        <dbReference type="ARBA" id="ARBA00022722"/>
    </source>
</evidence>
<evidence type="ECO:0000256" key="7">
    <source>
        <dbReference type="SAM" id="SignalP"/>
    </source>
</evidence>
<dbReference type="Gene3D" id="1.10.575.10">
    <property type="entry name" value="P1 Nuclease"/>
    <property type="match status" value="1"/>
</dbReference>
<comment type="caution">
    <text evidence="8">The sequence shown here is derived from an EMBL/GenBank/DDBJ whole genome shotgun (WGS) entry which is preliminary data.</text>
</comment>
<evidence type="ECO:0000313" key="8">
    <source>
        <dbReference type="EMBL" id="MFG6486009.1"/>
    </source>
</evidence>
<dbReference type="EMBL" id="JBIGIC010000002">
    <property type="protein sequence ID" value="MFG6486009.1"/>
    <property type="molecule type" value="Genomic_DNA"/>
</dbReference>
<evidence type="ECO:0000256" key="4">
    <source>
        <dbReference type="ARBA" id="ARBA00022801"/>
    </source>
</evidence>
<sequence length="304" mass="32553">MGLRPALATGLLAAAMLAAPTPSFAWGDEGHEIVATLAYQRLTPKARKAVDALLAQDKDALTKPDFVSRATWADKYRDSDRNTTKVRYTATHQWHFVDIETDGGTLQQACFGRPPLPAGTPASQGPADACAVDKLEQFRQELGDPSTPAAEKTLALKFIVHFVGDIHQPLHSADHHDQGGNAVAIEAAPSSKQSNLHSYWDTQLVQKLGGTSVPKAAATVAKLITPQNVALWFAGSIEDWAGEANAKAKDTAYNFSGEKTFVNDHGGTGEVLDTKYDARAMPVVKEALAKAGVRLANLLNDAFK</sequence>
<feature type="signal peptide" evidence="7">
    <location>
        <begin position="1"/>
        <end position="25"/>
    </location>
</feature>
<accession>A0ABW7H8A0</accession>
<dbReference type="CDD" id="cd11010">
    <property type="entry name" value="S1-P1_nuclease"/>
    <property type="match status" value="1"/>
</dbReference>
<reference evidence="8 9" key="1">
    <citation type="submission" date="2024-08" db="EMBL/GenBank/DDBJ databases">
        <authorList>
            <person name="Lu H."/>
        </authorList>
    </citation>
    <scope>NUCLEOTIDE SEQUENCE [LARGE SCALE GENOMIC DNA]</scope>
    <source>
        <strain evidence="8 9">BYS78W</strain>
    </source>
</reference>
<evidence type="ECO:0000256" key="2">
    <source>
        <dbReference type="ARBA" id="ARBA00022723"/>
    </source>
</evidence>
<evidence type="ECO:0000256" key="3">
    <source>
        <dbReference type="ARBA" id="ARBA00022759"/>
    </source>
</evidence>